<reference evidence="1" key="1">
    <citation type="journal article" date="2023" name="Plant J.">
        <title>Genome sequences and population genomics provide insights into the demographic history, inbreeding, and mutation load of two 'living fossil' tree species of Dipteronia.</title>
        <authorList>
            <person name="Feng Y."/>
            <person name="Comes H.P."/>
            <person name="Chen J."/>
            <person name="Zhu S."/>
            <person name="Lu R."/>
            <person name="Zhang X."/>
            <person name="Li P."/>
            <person name="Qiu J."/>
            <person name="Olsen K.M."/>
            <person name="Qiu Y."/>
        </authorList>
    </citation>
    <scope>NUCLEOTIDE SEQUENCE</scope>
    <source>
        <strain evidence="1">KIB01</strain>
    </source>
</reference>
<name>A0AAD9XPL1_9ROSI</name>
<dbReference type="PANTHER" id="PTHR36617">
    <property type="entry name" value="PROTEIN, PUTATIVE-RELATED"/>
    <property type="match status" value="1"/>
</dbReference>
<sequence>MREVFNFFKKHYEKASWNRPTLEGMMFNIVEEVDCRKLEEEFSVEESWSQIKKRNNTFVALIPKILKPVTIVAKVINPSQRSGTVLSNGLQVFIGGGFNTRLWQDVVVDSVPLKIVFPRIYALASNKKGYILEYGYWQHMTWACSFHRRLEEIDNDSTTGFRLPWKGKCPPKVEFFVWQLAKGKVHVAEVPYRRNKWKKVEAWIPPMYSYIKFIIDGSDLGKPGSADISGVLRDGEGKVLCMFSLFLGAKDSNAMETLAIHKAVDLCSSVSACEGRNLVIESDLKIVVLGLIVKEFEMLIICS</sequence>
<dbReference type="InterPro" id="IPR044730">
    <property type="entry name" value="RNase_H-like_dom_plant"/>
</dbReference>
<dbReference type="EMBL" id="JANJYI010000001">
    <property type="protein sequence ID" value="KAK2663141.1"/>
    <property type="molecule type" value="Genomic_DNA"/>
</dbReference>
<dbReference type="SUPFAM" id="SSF53098">
    <property type="entry name" value="Ribonuclease H-like"/>
    <property type="match status" value="1"/>
</dbReference>
<dbReference type="CDD" id="cd06222">
    <property type="entry name" value="RNase_H_like"/>
    <property type="match status" value="1"/>
</dbReference>
<comment type="caution">
    <text evidence="1">The sequence shown here is derived from an EMBL/GenBank/DDBJ whole genome shotgun (WGS) entry which is preliminary data.</text>
</comment>
<dbReference type="InterPro" id="IPR012337">
    <property type="entry name" value="RNaseH-like_sf"/>
</dbReference>
<evidence type="ECO:0008006" key="3">
    <source>
        <dbReference type="Google" id="ProtNLM"/>
    </source>
</evidence>
<evidence type="ECO:0000313" key="2">
    <source>
        <dbReference type="Proteomes" id="UP001280121"/>
    </source>
</evidence>
<proteinExistence type="predicted"/>
<organism evidence="1 2">
    <name type="scientific">Dipteronia dyeriana</name>
    <dbReference type="NCBI Taxonomy" id="168575"/>
    <lineage>
        <taxon>Eukaryota</taxon>
        <taxon>Viridiplantae</taxon>
        <taxon>Streptophyta</taxon>
        <taxon>Embryophyta</taxon>
        <taxon>Tracheophyta</taxon>
        <taxon>Spermatophyta</taxon>
        <taxon>Magnoliopsida</taxon>
        <taxon>eudicotyledons</taxon>
        <taxon>Gunneridae</taxon>
        <taxon>Pentapetalae</taxon>
        <taxon>rosids</taxon>
        <taxon>malvids</taxon>
        <taxon>Sapindales</taxon>
        <taxon>Sapindaceae</taxon>
        <taxon>Hippocastanoideae</taxon>
        <taxon>Acereae</taxon>
        <taxon>Dipteronia</taxon>
    </lineage>
</organism>
<dbReference type="AlphaFoldDB" id="A0AAD9XPL1"/>
<dbReference type="GO" id="GO:0003676">
    <property type="term" value="F:nucleic acid binding"/>
    <property type="evidence" value="ECO:0007669"/>
    <property type="project" value="InterPro"/>
</dbReference>
<evidence type="ECO:0000313" key="1">
    <source>
        <dbReference type="EMBL" id="KAK2663141.1"/>
    </source>
</evidence>
<dbReference type="Proteomes" id="UP001280121">
    <property type="component" value="Unassembled WGS sequence"/>
</dbReference>
<accession>A0AAD9XPL1</accession>
<protein>
    <recommendedName>
        <fullName evidence="3">RNase H type-1 domain-containing protein</fullName>
    </recommendedName>
</protein>
<keyword evidence="2" id="KW-1185">Reference proteome</keyword>
<dbReference type="PANTHER" id="PTHR36617:SF5">
    <property type="entry name" value="OS05G0421675 PROTEIN"/>
    <property type="match status" value="1"/>
</dbReference>
<gene>
    <name evidence="1" type="ORF">Ddye_001715</name>
</gene>
<dbReference type="InterPro" id="IPR036397">
    <property type="entry name" value="RNaseH_sf"/>
</dbReference>
<dbReference type="Gene3D" id="3.30.420.10">
    <property type="entry name" value="Ribonuclease H-like superfamily/Ribonuclease H"/>
    <property type="match status" value="1"/>
</dbReference>